<dbReference type="AlphaFoldDB" id="A0A1M5CRN4"/>
<dbReference type="OrthoDB" id="8818984at2"/>
<organism evidence="1 2">
    <name type="scientific">Flavisolibacter ginsengisoli DSM 18119</name>
    <dbReference type="NCBI Taxonomy" id="1121884"/>
    <lineage>
        <taxon>Bacteria</taxon>
        <taxon>Pseudomonadati</taxon>
        <taxon>Bacteroidota</taxon>
        <taxon>Chitinophagia</taxon>
        <taxon>Chitinophagales</taxon>
        <taxon>Chitinophagaceae</taxon>
        <taxon>Flavisolibacter</taxon>
    </lineage>
</organism>
<reference evidence="1 2" key="1">
    <citation type="submission" date="2016-11" db="EMBL/GenBank/DDBJ databases">
        <authorList>
            <person name="Jaros S."/>
            <person name="Januszkiewicz K."/>
            <person name="Wedrychowicz H."/>
        </authorList>
    </citation>
    <scope>NUCLEOTIDE SEQUENCE [LARGE SCALE GENOMIC DNA]</scope>
    <source>
        <strain evidence="1 2">DSM 18119</strain>
    </source>
</reference>
<dbReference type="Proteomes" id="UP000184048">
    <property type="component" value="Unassembled WGS sequence"/>
</dbReference>
<evidence type="ECO:0000313" key="2">
    <source>
        <dbReference type="Proteomes" id="UP000184048"/>
    </source>
</evidence>
<keyword evidence="2" id="KW-1185">Reference proteome</keyword>
<dbReference type="RefSeq" id="WP_072836140.1">
    <property type="nucleotide sequence ID" value="NZ_FQUU01000013.1"/>
</dbReference>
<dbReference type="STRING" id="1121884.SAMN02745131_02994"/>
<evidence type="ECO:0000313" key="1">
    <source>
        <dbReference type="EMBL" id="SHF57336.1"/>
    </source>
</evidence>
<gene>
    <name evidence="1" type="ORF">SAMN02745131_02994</name>
</gene>
<protein>
    <submittedName>
        <fullName evidence="1">Uncharacterized protein</fullName>
    </submittedName>
</protein>
<proteinExistence type="predicted"/>
<name>A0A1M5CRN4_9BACT</name>
<dbReference type="EMBL" id="FQUU01000013">
    <property type="protein sequence ID" value="SHF57336.1"/>
    <property type="molecule type" value="Genomic_DNA"/>
</dbReference>
<accession>A0A1M5CRN4</accession>
<sequence>MSKCNFSIDFTGTANEVFNRAKSAVEKQGGSFSGTADNGSFSINVFGNISGTYNVSGQQLQISIEEKPIMIPCAAIENALKSQIG</sequence>